<feature type="region of interest" description="Disordered" evidence="1">
    <location>
        <begin position="1"/>
        <end position="78"/>
    </location>
</feature>
<dbReference type="RefSeq" id="WP_209359749.1">
    <property type="nucleotide sequence ID" value="NZ_JAGISH010000002.1"/>
</dbReference>
<dbReference type="Proteomes" id="UP000675940">
    <property type="component" value="Unassembled WGS sequence"/>
</dbReference>
<gene>
    <name evidence="2" type="ORF">J5474_05235</name>
</gene>
<reference evidence="2" key="1">
    <citation type="submission" date="2021-03" db="EMBL/GenBank/DDBJ databases">
        <title>Sagittula salina sp. nov. strain M10.9X isolated from the marine waste.</title>
        <authorList>
            <person name="Satari L."/>
            <person name="Molina-Menor E."/>
            <person name="Vidal-Verdu A."/>
            <person name="Pascual J."/>
            <person name="Pereto J."/>
            <person name="Porcar M."/>
        </authorList>
    </citation>
    <scope>NUCLEOTIDE SEQUENCE</scope>
    <source>
        <strain evidence="2">M10.9X</strain>
    </source>
</reference>
<dbReference type="EMBL" id="JAGISH010000002">
    <property type="protein sequence ID" value="MBP0481895.1"/>
    <property type="molecule type" value="Genomic_DNA"/>
</dbReference>
<organism evidence="2 3">
    <name type="scientific">Sagittula salina</name>
    <dbReference type="NCBI Taxonomy" id="2820268"/>
    <lineage>
        <taxon>Bacteria</taxon>
        <taxon>Pseudomonadati</taxon>
        <taxon>Pseudomonadota</taxon>
        <taxon>Alphaproteobacteria</taxon>
        <taxon>Rhodobacterales</taxon>
        <taxon>Roseobacteraceae</taxon>
        <taxon>Sagittula</taxon>
    </lineage>
</organism>
<keyword evidence="3" id="KW-1185">Reference proteome</keyword>
<evidence type="ECO:0000313" key="2">
    <source>
        <dbReference type="EMBL" id="MBP0481895.1"/>
    </source>
</evidence>
<sequence>MPSLFSIPTQAPGVSLPPRALNEVERTPPAQSRNAASGVSYGDATQGAGAPAATGAVNAPSAVQPQPAAAPPVSTSQAGRLTAAVISLQAKGEAREAKDEQAAEVQAQDARTEAVRQSAEPRGTDQEYIEFEGNRDDVRSGNGPAEALTEKGPEDEGKATREAVEQYRDANETTSAAEPARQLMSA</sequence>
<feature type="region of interest" description="Disordered" evidence="1">
    <location>
        <begin position="90"/>
        <end position="186"/>
    </location>
</feature>
<evidence type="ECO:0000313" key="3">
    <source>
        <dbReference type="Proteomes" id="UP000675940"/>
    </source>
</evidence>
<comment type="caution">
    <text evidence="2">The sequence shown here is derived from an EMBL/GenBank/DDBJ whole genome shotgun (WGS) entry which is preliminary data.</text>
</comment>
<proteinExistence type="predicted"/>
<name>A0A940S2P3_9RHOB</name>
<protein>
    <submittedName>
        <fullName evidence="2">Uncharacterized protein</fullName>
    </submittedName>
</protein>
<feature type="compositionally biased region" description="Basic and acidic residues" evidence="1">
    <location>
        <begin position="148"/>
        <end position="171"/>
    </location>
</feature>
<feature type="compositionally biased region" description="Basic and acidic residues" evidence="1">
    <location>
        <begin position="92"/>
        <end position="101"/>
    </location>
</feature>
<evidence type="ECO:0000256" key="1">
    <source>
        <dbReference type="SAM" id="MobiDB-lite"/>
    </source>
</evidence>
<feature type="compositionally biased region" description="Low complexity" evidence="1">
    <location>
        <begin position="42"/>
        <end position="78"/>
    </location>
</feature>
<dbReference type="AlphaFoldDB" id="A0A940S2P3"/>
<accession>A0A940S2P3</accession>